<evidence type="ECO:0000256" key="3">
    <source>
        <dbReference type="ARBA" id="ARBA00004806"/>
    </source>
</evidence>
<dbReference type="HAMAP" id="MF_00065">
    <property type="entry name" value="Adenylyl_sulf_kinase"/>
    <property type="match status" value="1"/>
</dbReference>
<feature type="domain" description="APS kinase" evidence="17">
    <location>
        <begin position="26"/>
        <end position="173"/>
    </location>
</feature>
<evidence type="ECO:0000256" key="9">
    <source>
        <dbReference type="ARBA" id="ARBA00022741"/>
    </source>
</evidence>
<accession>A0ABP9RSL7</accession>
<dbReference type="EMBL" id="BAABLF010000001">
    <property type="protein sequence ID" value="GAA5186339.1"/>
    <property type="molecule type" value="Genomic_DNA"/>
</dbReference>
<dbReference type="PANTHER" id="PTHR11055">
    <property type="entry name" value="BIFUNCTIONAL 3'-PHOSPHOADENOSINE 5'-PHOSPHOSULFATE SYNTHASE"/>
    <property type="match status" value="1"/>
</dbReference>
<organism evidence="18 19">
    <name type="scientific">Ferrimonas gelatinilytica</name>
    <dbReference type="NCBI Taxonomy" id="1255257"/>
    <lineage>
        <taxon>Bacteria</taxon>
        <taxon>Pseudomonadati</taxon>
        <taxon>Pseudomonadota</taxon>
        <taxon>Gammaproteobacteria</taxon>
        <taxon>Alteromonadales</taxon>
        <taxon>Ferrimonadaceae</taxon>
        <taxon>Ferrimonas</taxon>
    </lineage>
</organism>
<evidence type="ECO:0000256" key="5">
    <source>
        <dbReference type="ARBA" id="ARBA00012121"/>
    </source>
</evidence>
<protein>
    <recommendedName>
        <fullName evidence="6 15">Adenylyl-sulfate kinase</fullName>
        <ecNumber evidence="5 15">2.7.1.25</ecNumber>
    </recommendedName>
    <alternativeName>
        <fullName evidence="13 15">APS kinase</fullName>
    </alternativeName>
    <alternativeName>
        <fullName evidence="14 15">ATP adenosine-5'-phosphosulfate 3'-phosphotransferase</fullName>
    </alternativeName>
    <alternativeName>
        <fullName evidence="12 15">Adenosine-5'-phosphosulfate kinase</fullName>
    </alternativeName>
</protein>
<feature type="binding site" evidence="15">
    <location>
        <begin position="32"/>
        <end position="39"/>
    </location>
    <ligand>
        <name>ATP</name>
        <dbReference type="ChEBI" id="CHEBI:30616"/>
    </ligand>
</feature>
<evidence type="ECO:0000256" key="2">
    <source>
        <dbReference type="ARBA" id="ARBA00002632"/>
    </source>
</evidence>
<feature type="active site" description="Phosphoserine intermediate" evidence="15">
    <location>
        <position position="106"/>
    </location>
</feature>
<evidence type="ECO:0000256" key="8">
    <source>
        <dbReference type="ARBA" id="ARBA00022679"/>
    </source>
</evidence>
<evidence type="ECO:0000256" key="4">
    <source>
        <dbReference type="ARBA" id="ARBA00007008"/>
    </source>
</evidence>
<dbReference type="InterPro" id="IPR002891">
    <property type="entry name" value="APS"/>
</dbReference>
<dbReference type="SUPFAM" id="SSF52540">
    <property type="entry name" value="P-loop containing nucleoside triphosphate hydrolases"/>
    <property type="match status" value="1"/>
</dbReference>
<evidence type="ECO:0000256" key="6">
    <source>
        <dbReference type="ARBA" id="ARBA00018163"/>
    </source>
</evidence>
<gene>
    <name evidence="15 18" type="primary">cysC</name>
    <name evidence="18" type="ORF">GCM10025772_01670</name>
</gene>
<reference evidence="19" key="1">
    <citation type="journal article" date="2019" name="Int. J. Syst. Evol. Microbiol.">
        <title>The Global Catalogue of Microorganisms (GCM) 10K type strain sequencing project: providing services to taxonomists for standard genome sequencing and annotation.</title>
        <authorList>
            <consortium name="The Broad Institute Genomics Platform"/>
            <consortium name="The Broad Institute Genome Sequencing Center for Infectious Disease"/>
            <person name="Wu L."/>
            <person name="Ma J."/>
        </authorList>
    </citation>
    <scope>NUCLEOTIDE SEQUENCE [LARGE SCALE GENOMIC DNA]</scope>
    <source>
        <strain evidence="19">JCM 18720</strain>
    </source>
</reference>
<dbReference type="NCBIfam" id="NF003013">
    <property type="entry name" value="PRK03846.1"/>
    <property type="match status" value="1"/>
</dbReference>
<keyword evidence="11 15" id="KW-0067">ATP-binding</keyword>
<dbReference type="InterPro" id="IPR027417">
    <property type="entry name" value="P-loop_NTPase"/>
</dbReference>
<keyword evidence="19" id="KW-1185">Reference proteome</keyword>
<proteinExistence type="inferred from homology"/>
<dbReference type="Gene3D" id="3.40.50.300">
    <property type="entry name" value="P-loop containing nucleotide triphosphate hydrolases"/>
    <property type="match status" value="1"/>
</dbReference>
<evidence type="ECO:0000256" key="1">
    <source>
        <dbReference type="ARBA" id="ARBA00001823"/>
    </source>
</evidence>
<evidence type="ECO:0000313" key="18">
    <source>
        <dbReference type="EMBL" id="GAA5186339.1"/>
    </source>
</evidence>
<evidence type="ECO:0000259" key="17">
    <source>
        <dbReference type="Pfam" id="PF01583"/>
    </source>
</evidence>
<evidence type="ECO:0000256" key="16">
    <source>
        <dbReference type="RuleBase" id="RU004347"/>
    </source>
</evidence>
<dbReference type="Proteomes" id="UP001501600">
    <property type="component" value="Unassembled WGS sequence"/>
</dbReference>
<dbReference type="RefSeq" id="WP_345315134.1">
    <property type="nucleotide sequence ID" value="NZ_BAABLF010000001.1"/>
</dbReference>
<evidence type="ECO:0000256" key="7">
    <source>
        <dbReference type="ARBA" id="ARBA00022553"/>
    </source>
</evidence>
<comment type="catalytic activity">
    <reaction evidence="1 15 16">
        <text>adenosine 5'-phosphosulfate + ATP = 3'-phosphoadenylyl sulfate + ADP + H(+)</text>
        <dbReference type="Rhea" id="RHEA:24152"/>
        <dbReference type="ChEBI" id="CHEBI:15378"/>
        <dbReference type="ChEBI" id="CHEBI:30616"/>
        <dbReference type="ChEBI" id="CHEBI:58243"/>
        <dbReference type="ChEBI" id="CHEBI:58339"/>
        <dbReference type="ChEBI" id="CHEBI:456216"/>
        <dbReference type="EC" id="2.7.1.25"/>
    </reaction>
</comment>
<comment type="caution">
    <text evidence="18">The sequence shown here is derived from an EMBL/GenBank/DDBJ whole genome shotgun (WGS) entry which is preliminary data.</text>
</comment>
<dbReference type="InterPro" id="IPR059117">
    <property type="entry name" value="APS_kinase_dom"/>
</dbReference>
<dbReference type="GO" id="GO:0016301">
    <property type="term" value="F:kinase activity"/>
    <property type="evidence" value="ECO:0007669"/>
    <property type="project" value="UniProtKB-KW"/>
</dbReference>
<comment type="similarity">
    <text evidence="4 15 16">Belongs to the APS kinase family.</text>
</comment>
<dbReference type="EC" id="2.7.1.25" evidence="5 15"/>
<evidence type="ECO:0000256" key="13">
    <source>
        <dbReference type="ARBA" id="ARBA00031393"/>
    </source>
</evidence>
<dbReference type="Pfam" id="PF01583">
    <property type="entry name" value="APS_kinase"/>
    <property type="match status" value="1"/>
</dbReference>
<evidence type="ECO:0000256" key="14">
    <source>
        <dbReference type="ARBA" id="ARBA00031464"/>
    </source>
</evidence>
<name>A0ABP9RSL7_9GAMM</name>
<evidence type="ECO:0000256" key="12">
    <source>
        <dbReference type="ARBA" id="ARBA00029724"/>
    </source>
</evidence>
<keyword evidence="8 15" id="KW-0808">Transferase</keyword>
<dbReference type="CDD" id="cd02027">
    <property type="entry name" value="APSK"/>
    <property type="match status" value="1"/>
</dbReference>
<evidence type="ECO:0000313" key="19">
    <source>
        <dbReference type="Proteomes" id="UP001501600"/>
    </source>
</evidence>
<keyword evidence="9 15" id="KW-0547">Nucleotide-binding</keyword>
<comment type="function">
    <text evidence="2 15 16">Catalyzes the synthesis of activated sulfate.</text>
</comment>
<evidence type="ECO:0000256" key="11">
    <source>
        <dbReference type="ARBA" id="ARBA00022840"/>
    </source>
</evidence>
<evidence type="ECO:0000256" key="10">
    <source>
        <dbReference type="ARBA" id="ARBA00022777"/>
    </source>
</evidence>
<sequence>MTQNIVWHPQGVTPEQRRALNGHGAAVIWFTGLSGAGKSTLANALEARLLAMGAHSYLLDGDNVRHGLNGDLGFSEVDRRENIRRIGEVSRLFADAGLIVLAAFISPYRQDREAVARLLPPGQFIEIHLDTPLSTCEQRDPKGLYRKARAGTLTQFTGIDAEYQAPEKPALRLNTAQMTVAECVEALIALLEQRAVLPAGRQTVRGSSEAAEPALSPKA</sequence>
<dbReference type="PANTHER" id="PTHR11055:SF63">
    <property type="entry name" value="ADENYLYL-SULFATE KINASE 1, CHLOROPLASTIC"/>
    <property type="match status" value="1"/>
</dbReference>
<keyword evidence="10 15" id="KW-0418">Kinase</keyword>
<comment type="pathway">
    <text evidence="3 15 16">Sulfur metabolism; hydrogen sulfide biosynthesis; sulfite from sulfate: step 2/3.</text>
</comment>
<dbReference type="NCBIfam" id="TIGR00455">
    <property type="entry name" value="apsK"/>
    <property type="match status" value="1"/>
</dbReference>
<evidence type="ECO:0000256" key="15">
    <source>
        <dbReference type="HAMAP-Rule" id="MF_00065"/>
    </source>
</evidence>
<keyword evidence="7 15" id="KW-0597">Phosphoprotein</keyword>